<feature type="region of interest" description="Disordered" evidence="3">
    <location>
        <begin position="407"/>
        <end position="445"/>
    </location>
</feature>
<organism evidence="6 7">
    <name type="scientific">Solanum tuberosum</name>
    <name type="common">Potato</name>
    <dbReference type="NCBI Taxonomy" id="4113"/>
    <lineage>
        <taxon>Eukaryota</taxon>
        <taxon>Viridiplantae</taxon>
        <taxon>Streptophyta</taxon>
        <taxon>Embryophyta</taxon>
        <taxon>Tracheophyta</taxon>
        <taxon>Spermatophyta</taxon>
        <taxon>Magnoliopsida</taxon>
        <taxon>eudicotyledons</taxon>
        <taxon>Gunneridae</taxon>
        <taxon>Pentapetalae</taxon>
        <taxon>asterids</taxon>
        <taxon>lamiids</taxon>
        <taxon>Solanales</taxon>
        <taxon>Solanaceae</taxon>
        <taxon>Solanoideae</taxon>
        <taxon>Solaneae</taxon>
        <taxon>Solanum</taxon>
    </lineage>
</organism>
<feature type="compositionally biased region" description="Basic and acidic residues" evidence="3">
    <location>
        <begin position="492"/>
        <end position="501"/>
    </location>
</feature>
<protein>
    <recommendedName>
        <fullName evidence="5">C3H1-type domain-containing protein</fullName>
    </recommendedName>
</protein>
<evidence type="ECO:0000256" key="3">
    <source>
        <dbReference type="SAM" id="MobiDB-lite"/>
    </source>
</evidence>
<keyword evidence="4" id="KW-0472">Membrane</keyword>
<sequence>MKASNVYPVFFKFVLDFLFHSTLVLYYGRGCLVKLFLSEDSPSQVGLGGAQDHLQAKISLPLHAGLLVSDDNLPPGFEGAQPASLWKNKVAQIPVIKWSRPPSFVLDTNWRVVAGEESNDTEFQKQREMRVLEAIYPRESSIPLDPSMGLGDETLHNDQHTPVVPLTPVEEEEVADPSFGTAIPTNAASSTAQVMQSGVPLCNRSAGNSLPVHGISSPGGVPGLGLDAVAEAQAALTAFMADSGQGNLIDRELLIKILSDPKIVGQLVTHQGVGTSSHSVPAMNTQSMSAASHMPNTRLQASSIAAPSQPVVSRANPSFYHSGRTDPPPVQVSRTELVIPSMAGATNGPFHSAPSRIGPVPNLRPRIPEAMSAPLPAPVATMSTPTSSMPAPVARDINYYKSLIQQHGGERQETLPPQYNNNNRNNQQLGSVQESQNSYNSRDTKPKIMKPCIYYNSSRGCRHGANCAYLHDASPQQRGVGSLPEVQSSKRMKMDREITGT</sequence>
<dbReference type="InterPro" id="IPR000571">
    <property type="entry name" value="Znf_CCCH"/>
</dbReference>
<dbReference type="Proteomes" id="UP000826656">
    <property type="component" value="Unassembled WGS sequence"/>
</dbReference>
<feature type="compositionally biased region" description="Polar residues" evidence="3">
    <location>
        <begin position="476"/>
        <end position="489"/>
    </location>
</feature>
<feature type="zinc finger region" description="C3H1-type" evidence="2">
    <location>
        <begin position="446"/>
        <end position="474"/>
    </location>
</feature>
<feature type="transmembrane region" description="Helical" evidence="4">
    <location>
        <begin position="6"/>
        <end position="27"/>
    </location>
</feature>
<evidence type="ECO:0000259" key="5">
    <source>
        <dbReference type="PROSITE" id="PS50103"/>
    </source>
</evidence>
<gene>
    <name evidence="6" type="ORF">KY290_012081</name>
</gene>
<comment type="caution">
    <text evidence="6">The sequence shown here is derived from an EMBL/GenBank/DDBJ whole genome shotgun (WGS) entry which is preliminary data.</text>
</comment>
<dbReference type="EMBL" id="JAIVGD010000005">
    <property type="protein sequence ID" value="KAH0774944.1"/>
    <property type="molecule type" value="Genomic_DNA"/>
</dbReference>
<keyword evidence="2" id="KW-0479">Metal-binding</keyword>
<evidence type="ECO:0000256" key="4">
    <source>
        <dbReference type="SAM" id="Phobius"/>
    </source>
</evidence>
<name>A0ABQ7W4K3_SOLTU</name>
<keyword evidence="2" id="KW-0863">Zinc-finger</keyword>
<keyword evidence="7" id="KW-1185">Reference proteome</keyword>
<keyword evidence="4" id="KW-0812">Transmembrane</keyword>
<dbReference type="PROSITE" id="PS50103">
    <property type="entry name" value="ZF_C3H1"/>
    <property type="match status" value="1"/>
</dbReference>
<keyword evidence="1" id="KW-0238">DNA-binding</keyword>
<keyword evidence="2" id="KW-0862">Zinc</keyword>
<feature type="compositionally biased region" description="Polar residues" evidence="3">
    <location>
        <begin position="427"/>
        <end position="441"/>
    </location>
</feature>
<reference evidence="6 7" key="1">
    <citation type="journal article" date="2021" name="bioRxiv">
        <title>Chromosome-scale and haplotype-resolved genome assembly of a tetraploid potato cultivar.</title>
        <authorList>
            <person name="Sun H."/>
            <person name="Jiao W.-B."/>
            <person name="Krause K."/>
            <person name="Campoy J.A."/>
            <person name="Goel M."/>
            <person name="Folz-Donahue K."/>
            <person name="Kukat C."/>
            <person name="Huettel B."/>
            <person name="Schneeberger K."/>
        </authorList>
    </citation>
    <scope>NUCLEOTIDE SEQUENCE [LARGE SCALE GENOMIC DNA]</scope>
    <source>
        <strain evidence="6">SolTubOtavaFocal</strain>
        <tissue evidence="6">Leaves</tissue>
    </source>
</reference>
<dbReference type="PANTHER" id="PTHR33400:SF2">
    <property type="entry name" value="ZINC FINGER CCCH DOMAIN-CONTAINING PROTEIN 6"/>
    <property type="match status" value="1"/>
</dbReference>
<feature type="domain" description="C3H1-type" evidence="5">
    <location>
        <begin position="446"/>
        <end position="474"/>
    </location>
</feature>
<proteinExistence type="predicted"/>
<accession>A0ABQ7W4K3</accession>
<feature type="region of interest" description="Disordered" evidence="3">
    <location>
        <begin position="476"/>
        <end position="501"/>
    </location>
</feature>
<evidence type="ECO:0000256" key="1">
    <source>
        <dbReference type="ARBA" id="ARBA00023125"/>
    </source>
</evidence>
<evidence type="ECO:0000313" key="7">
    <source>
        <dbReference type="Proteomes" id="UP000826656"/>
    </source>
</evidence>
<evidence type="ECO:0000256" key="2">
    <source>
        <dbReference type="PROSITE-ProRule" id="PRU00723"/>
    </source>
</evidence>
<evidence type="ECO:0000313" key="6">
    <source>
        <dbReference type="EMBL" id="KAH0774944.1"/>
    </source>
</evidence>
<dbReference type="PANTHER" id="PTHR33400">
    <property type="entry name" value="ZINC FINGER CCCH DOMAIN-CONTAINING PROTEIN 6-RELATED"/>
    <property type="match status" value="1"/>
</dbReference>
<keyword evidence="4" id="KW-1133">Transmembrane helix</keyword>